<reference evidence="8 9" key="1">
    <citation type="submission" date="2013-11" db="EMBL/GenBank/DDBJ databases">
        <title>Draft genome of the bovine lungworm Dictyocaulus viviparus.</title>
        <authorList>
            <person name="Mitreva M."/>
        </authorList>
    </citation>
    <scope>NUCLEOTIDE SEQUENCE [LARGE SCALE GENOMIC DNA]</scope>
    <source>
        <strain evidence="8 9">HannoverDv2000</strain>
    </source>
</reference>
<dbReference type="EMBL" id="KN716694">
    <property type="protein sequence ID" value="KJH42218.1"/>
    <property type="molecule type" value="Genomic_DNA"/>
</dbReference>
<organism evidence="8 9">
    <name type="scientific">Dictyocaulus viviparus</name>
    <name type="common">Bovine lungworm</name>
    <dbReference type="NCBI Taxonomy" id="29172"/>
    <lineage>
        <taxon>Eukaryota</taxon>
        <taxon>Metazoa</taxon>
        <taxon>Ecdysozoa</taxon>
        <taxon>Nematoda</taxon>
        <taxon>Chromadorea</taxon>
        <taxon>Rhabditida</taxon>
        <taxon>Rhabditina</taxon>
        <taxon>Rhabditomorpha</taxon>
        <taxon>Strongyloidea</taxon>
        <taxon>Metastrongylidae</taxon>
        <taxon>Dictyocaulus</taxon>
    </lineage>
</organism>
<keyword evidence="2 5" id="KW-0812">Transmembrane</keyword>
<keyword evidence="4 5" id="KW-0472">Membrane</keyword>
<dbReference type="AlphaFoldDB" id="A0A0D8XCA5"/>
<dbReference type="Pfam" id="PF03798">
    <property type="entry name" value="TRAM_LAG1_CLN8"/>
    <property type="match status" value="1"/>
</dbReference>
<dbReference type="STRING" id="29172.A0A0D8XCA5"/>
<evidence type="ECO:0000313" key="9">
    <source>
        <dbReference type="Proteomes" id="UP000053766"/>
    </source>
</evidence>
<accession>A0A0D8XCA5</accession>
<evidence type="ECO:0000256" key="4">
    <source>
        <dbReference type="ARBA" id="ARBA00023136"/>
    </source>
</evidence>
<keyword evidence="3 6" id="KW-1133">Transmembrane helix</keyword>
<evidence type="ECO:0000256" key="2">
    <source>
        <dbReference type="ARBA" id="ARBA00022692"/>
    </source>
</evidence>
<dbReference type="GO" id="GO:0005886">
    <property type="term" value="C:plasma membrane"/>
    <property type="evidence" value="ECO:0007669"/>
    <property type="project" value="TreeGrafter"/>
</dbReference>
<feature type="transmembrane region" description="Helical" evidence="6">
    <location>
        <begin position="96"/>
        <end position="116"/>
    </location>
</feature>
<feature type="transmembrane region" description="Helical" evidence="6">
    <location>
        <begin position="65"/>
        <end position="84"/>
    </location>
</feature>
<evidence type="ECO:0000256" key="5">
    <source>
        <dbReference type="PROSITE-ProRule" id="PRU00205"/>
    </source>
</evidence>
<evidence type="ECO:0000256" key="1">
    <source>
        <dbReference type="ARBA" id="ARBA00004141"/>
    </source>
</evidence>
<dbReference type="GO" id="GO:0055091">
    <property type="term" value="P:phospholipid homeostasis"/>
    <property type="evidence" value="ECO:0007669"/>
    <property type="project" value="TreeGrafter"/>
</dbReference>
<feature type="transmembrane region" description="Helical" evidence="6">
    <location>
        <begin position="26"/>
        <end position="44"/>
    </location>
</feature>
<evidence type="ECO:0000256" key="6">
    <source>
        <dbReference type="SAM" id="Phobius"/>
    </source>
</evidence>
<dbReference type="OrthoDB" id="10266980at2759"/>
<dbReference type="PROSITE" id="PS50922">
    <property type="entry name" value="TLC"/>
    <property type="match status" value="1"/>
</dbReference>
<dbReference type="PANTHER" id="PTHR13439:SF4">
    <property type="entry name" value="TLC DOMAIN-CONTAINING PROTEIN"/>
    <property type="match status" value="1"/>
</dbReference>
<feature type="domain" description="TLC" evidence="7">
    <location>
        <begin position="55"/>
        <end position="183"/>
    </location>
</feature>
<comment type="subcellular location">
    <subcellularLocation>
        <location evidence="1">Membrane</location>
        <topology evidence="1">Multi-pass membrane protein</topology>
    </subcellularLocation>
</comment>
<proteinExistence type="predicted"/>
<reference evidence="9" key="2">
    <citation type="journal article" date="2016" name="Sci. Rep.">
        <title>Dictyocaulus viviparus genome, variome and transcriptome elucidate lungworm biology and support future intervention.</title>
        <authorList>
            <person name="McNulty S.N."/>
            <person name="Strube C."/>
            <person name="Rosa B.A."/>
            <person name="Martin J.C."/>
            <person name="Tyagi R."/>
            <person name="Choi Y.J."/>
            <person name="Wang Q."/>
            <person name="Hallsworth Pepin K."/>
            <person name="Zhang X."/>
            <person name="Ozersky P."/>
            <person name="Wilson R.K."/>
            <person name="Sternberg P.W."/>
            <person name="Gasser R.B."/>
            <person name="Mitreva M."/>
        </authorList>
    </citation>
    <scope>NUCLEOTIDE SEQUENCE [LARGE SCALE GENOMIC DNA]</scope>
    <source>
        <strain evidence="9">HannoverDv2000</strain>
    </source>
</reference>
<sequence>MSTQSHLNSSAEFLLPPFSEVFHTSFLVPFLIYFTCFRLASLYVKTFMWQQFTGIKEYRLKNLSICLLHAMITGIWSTVFFFVYTREMFENIIHWYQPWAAQLPIISVAYFVHDAFDMITYEWSRWTIELLFHHITSCFALLCGILPRKFLLANYWALLMEGNRSDHILTKYRRHNHSNIQTI</sequence>
<evidence type="ECO:0000313" key="8">
    <source>
        <dbReference type="EMBL" id="KJH42218.1"/>
    </source>
</evidence>
<evidence type="ECO:0000256" key="3">
    <source>
        <dbReference type="ARBA" id="ARBA00022989"/>
    </source>
</evidence>
<dbReference type="PANTHER" id="PTHR13439">
    <property type="entry name" value="CT120 PROTEIN"/>
    <property type="match status" value="1"/>
</dbReference>
<name>A0A0D8XCA5_DICVI</name>
<dbReference type="GO" id="GO:0071709">
    <property type="term" value="P:membrane assembly"/>
    <property type="evidence" value="ECO:0007669"/>
    <property type="project" value="TreeGrafter"/>
</dbReference>
<evidence type="ECO:0000259" key="7">
    <source>
        <dbReference type="PROSITE" id="PS50922"/>
    </source>
</evidence>
<protein>
    <recommendedName>
        <fullName evidence="7">TLC domain-containing protein</fullName>
    </recommendedName>
</protein>
<gene>
    <name evidence="8" type="ORF">DICVIV_11802</name>
</gene>
<dbReference type="GO" id="GO:0007009">
    <property type="term" value="P:plasma membrane organization"/>
    <property type="evidence" value="ECO:0007669"/>
    <property type="project" value="TreeGrafter"/>
</dbReference>
<keyword evidence="9" id="KW-1185">Reference proteome</keyword>
<dbReference type="InterPro" id="IPR006634">
    <property type="entry name" value="TLC-dom"/>
</dbReference>
<dbReference type="InterPro" id="IPR050846">
    <property type="entry name" value="TLCD"/>
</dbReference>
<dbReference type="Proteomes" id="UP000053766">
    <property type="component" value="Unassembled WGS sequence"/>
</dbReference>
<dbReference type="GO" id="GO:0097035">
    <property type="term" value="P:regulation of membrane lipid distribution"/>
    <property type="evidence" value="ECO:0007669"/>
    <property type="project" value="TreeGrafter"/>
</dbReference>